<keyword evidence="3" id="KW-0479">Metal-binding</keyword>
<proteinExistence type="inferred from homology"/>
<keyword evidence="7" id="KW-1185">Reference proteome</keyword>
<evidence type="ECO:0000256" key="4">
    <source>
        <dbReference type="ARBA" id="ARBA00023002"/>
    </source>
</evidence>
<dbReference type="GO" id="GO:0016705">
    <property type="term" value="F:oxidoreductase activity, acting on paired donors, with incorporation or reduction of molecular oxygen"/>
    <property type="evidence" value="ECO:0007669"/>
    <property type="project" value="InterPro"/>
</dbReference>
<evidence type="ECO:0000313" key="6">
    <source>
        <dbReference type="EMBL" id="GJN07822.1"/>
    </source>
</evidence>
<evidence type="ECO:0008006" key="8">
    <source>
        <dbReference type="Google" id="ProtNLM"/>
    </source>
</evidence>
<dbReference type="EMBL" id="BQKI01000015">
    <property type="protein sequence ID" value="GJN07822.1"/>
    <property type="molecule type" value="Genomic_DNA"/>
</dbReference>
<dbReference type="GO" id="GO:0005506">
    <property type="term" value="F:iron ion binding"/>
    <property type="evidence" value="ECO:0007669"/>
    <property type="project" value="InterPro"/>
</dbReference>
<dbReference type="GO" id="GO:0020037">
    <property type="term" value="F:heme binding"/>
    <property type="evidence" value="ECO:0007669"/>
    <property type="project" value="InterPro"/>
</dbReference>
<dbReference type="GO" id="GO:0004497">
    <property type="term" value="F:monooxygenase activity"/>
    <property type="evidence" value="ECO:0007669"/>
    <property type="project" value="InterPro"/>
</dbReference>
<dbReference type="PANTHER" id="PTHR47944">
    <property type="entry name" value="CYTOCHROME P450 98A9"/>
    <property type="match status" value="1"/>
</dbReference>
<protein>
    <recommendedName>
        <fullName evidence="8">Cytochrome P450</fullName>
    </recommendedName>
</protein>
<evidence type="ECO:0000256" key="1">
    <source>
        <dbReference type="ARBA" id="ARBA00010617"/>
    </source>
</evidence>
<keyword evidence="5" id="KW-0408">Iron</keyword>
<accession>A0AAV5DBY8</accession>
<dbReference type="PANTHER" id="PTHR47944:SF4">
    <property type="entry name" value="OS09G0441700 PROTEIN"/>
    <property type="match status" value="1"/>
</dbReference>
<evidence type="ECO:0000256" key="5">
    <source>
        <dbReference type="ARBA" id="ARBA00023004"/>
    </source>
</evidence>
<organism evidence="6 7">
    <name type="scientific">Eleusine coracana subsp. coracana</name>
    <dbReference type="NCBI Taxonomy" id="191504"/>
    <lineage>
        <taxon>Eukaryota</taxon>
        <taxon>Viridiplantae</taxon>
        <taxon>Streptophyta</taxon>
        <taxon>Embryophyta</taxon>
        <taxon>Tracheophyta</taxon>
        <taxon>Spermatophyta</taxon>
        <taxon>Magnoliopsida</taxon>
        <taxon>Liliopsida</taxon>
        <taxon>Poales</taxon>
        <taxon>Poaceae</taxon>
        <taxon>PACMAD clade</taxon>
        <taxon>Chloridoideae</taxon>
        <taxon>Cynodonteae</taxon>
        <taxon>Eleusininae</taxon>
        <taxon>Eleusine</taxon>
    </lineage>
</organism>
<name>A0AAV5DBY8_ELECO</name>
<evidence type="ECO:0000256" key="2">
    <source>
        <dbReference type="ARBA" id="ARBA00022617"/>
    </source>
</evidence>
<dbReference type="AlphaFoldDB" id="A0AAV5DBY8"/>
<keyword evidence="4" id="KW-0560">Oxidoreductase</keyword>
<dbReference type="Gene3D" id="1.10.630.10">
    <property type="entry name" value="Cytochrome P450"/>
    <property type="match status" value="1"/>
</dbReference>
<reference evidence="6" key="1">
    <citation type="journal article" date="2018" name="DNA Res.">
        <title>Multiple hybrid de novo genome assembly of finger millet, an orphan allotetraploid crop.</title>
        <authorList>
            <person name="Hatakeyama M."/>
            <person name="Aluri S."/>
            <person name="Balachadran M.T."/>
            <person name="Sivarajan S.R."/>
            <person name="Patrignani A."/>
            <person name="Gruter S."/>
            <person name="Poveda L."/>
            <person name="Shimizu-Inatsugi R."/>
            <person name="Baeten J."/>
            <person name="Francoijs K.J."/>
            <person name="Nataraja K.N."/>
            <person name="Reddy Y.A.N."/>
            <person name="Phadnis S."/>
            <person name="Ravikumar R.L."/>
            <person name="Schlapbach R."/>
            <person name="Sreeman S.M."/>
            <person name="Shimizu K.K."/>
        </authorList>
    </citation>
    <scope>NUCLEOTIDE SEQUENCE</scope>
</reference>
<reference evidence="6" key="2">
    <citation type="submission" date="2021-12" db="EMBL/GenBank/DDBJ databases">
        <title>Resequencing data analysis of finger millet.</title>
        <authorList>
            <person name="Hatakeyama M."/>
            <person name="Aluri S."/>
            <person name="Balachadran M.T."/>
            <person name="Sivarajan S.R."/>
            <person name="Poveda L."/>
            <person name="Shimizu-Inatsugi R."/>
            <person name="Schlapbach R."/>
            <person name="Sreeman S.M."/>
            <person name="Shimizu K.K."/>
        </authorList>
    </citation>
    <scope>NUCLEOTIDE SEQUENCE</scope>
</reference>
<comment type="similarity">
    <text evidence="1">Belongs to the cytochrome P450 family.</text>
</comment>
<dbReference type="SUPFAM" id="SSF48264">
    <property type="entry name" value="Cytochrome P450"/>
    <property type="match status" value="1"/>
</dbReference>
<dbReference type="InterPro" id="IPR036396">
    <property type="entry name" value="Cyt_P450_sf"/>
</dbReference>
<gene>
    <name evidence="6" type="primary">ga25687</name>
    <name evidence="6" type="ORF">PR202_ga25687</name>
</gene>
<evidence type="ECO:0000313" key="7">
    <source>
        <dbReference type="Proteomes" id="UP001054889"/>
    </source>
</evidence>
<dbReference type="InterPro" id="IPR017972">
    <property type="entry name" value="Cyt_P450_CS"/>
</dbReference>
<comment type="caution">
    <text evidence="6">The sequence shown here is derived from an EMBL/GenBank/DDBJ whole genome shotgun (WGS) entry which is preliminary data.</text>
</comment>
<keyword evidence="2" id="KW-0349">Heme</keyword>
<dbReference type="PROSITE" id="PS00086">
    <property type="entry name" value="CYTOCHROME_P450"/>
    <property type="match status" value="1"/>
</dbReference>
<dbReference type="Proteomes" id="UP001054889">
    <property type="component" value="Unassembled WGS sequence"/>
</dbReference>
<evidence type="ECO:0000256" key="3">
    <source>
        <dbReference type="ARBA" id="ARBA00022723"/>
    </source>
</evidence>
<sequence>MSDRFLEHVLDEHDERPVDVVDQLQEFVEDPNLDARVDTFFGGYVIPARTRIILDVSAIGRDPKVWDAHEDGSCVWVDLQPFGSGRRMCPGINLELETVQLSLANLLHGFDRLEAP</sequence>